<evidence type="ECO:0000313" key="1">
    <source>
        <dbReference type="EMBL" id="QOX63585.1"/>
    </source>
</evidence>
<dbReference type="Proteomes" id="UP000594014">
    <property type="component" value="Chromosome"/>
</dbReference>
<reference evidence="1" key="1">
    <citation type="submission" date="2019-08" db="EMBL/GenBank/DDBJ databases">
        <title>Genome sequence of Clostridiales bacterium MT110.</title>
        <authorList>
            <person name="Cao J."/>
        </authorList>
    </citation>
    <scope>NUCLEOTIDE SEQUENCE</scope>
    <source>
        <strain evidence="1">MT110</strain>
    </source>
</reference>
<name>A0ACD1ABN6_9FIRM</name>
<gene>
    <name evidence="1" type="ORF">FRZ06_09590</name>
</gene>
<keyword evidence="2" id="KW-1185">Reference proteome</keyword>
<evidence type="ECO:0000313" key="2">
    <source>
        <dbReference type="Proteomes" id="UP000594014"/>
    </source>
</evidence>
<organism evidence="1 2">
    <name type="scientific">Anoxybacterium hadale</name>
    <dbReference type="NCBI Taxonomy" id="3408580"/>
    <lineage>
        <taxon>Bacteria</taxon>
        <taxon>Bacillati</taxon>
        <taxon>Bacillota</taxon>
        <taxon>Clostridia</taxon>
        <taxon>Peptostreptococcales</taxon>
        <taxon>Anaerovoracaceae</taxon>
        <taxon>Anoxybacterium</taxon>
    </lineage>
</organism>
<protein>
    <submittedName>
        <fullName evidence="1">Cob(I)yrinic acid a,c-diamide adenosyltransferase</fullName>
    </submittedName>
</protein>
<accession>A0ACD1ABN6</accession>
<sequence>MDENRGLIHLYYGDGKGKTTAALGLAARAAGSGMRVVILQFLKNQETGELAVLRSIPGIIVLRGKDGAGFSFTMTEEEKIKTREIHDENLALVRELAEKGDCDLLILDEAIGACARNLLDSKQLEHFIRNKPHQMEVVLTGRKPAQWMLDCADYASEIRKIKHPFDKGIPARRGIEK</sequence>
<dbReference type="EMBL" id="CP042469">
    <property type="protein sequence ID" value="QOX63585.1"/>
    <property type="molecule type" value="Genomic_DNA"/>
</dbReference>
<proteinExistence type="predicted"/>